<evidence type="ECO:0000259" key="2">
    <source>
        <dbReference type="SMART" id="SM00387"/>
    </source>
</evidence>
<dbReference type="InterPro" id="IPR036890">
    <property type="entry name" value="HATPase_C_sf"/>
</dbReference>
<proteinExistence type="predicted"/>
<keyword evidence="1" id="KW-0472">Membrane</keyword>
<dbReference type="SMART" id="SM00387">
    <property type="entry name" value="HATPase_c"/>
    <property type="match status" value="1"/>
</dbReference>
<organism evidence="3 4">
    <name type="scientific">Lysobacter arenosi</name>
    <dbReference type="NCBI Taxonomy" id="2795387"/>
    <lineage>
        <taxon>Bacteria</taxon>
        <taxon>Pseudomonadati</taxon>
        <taxon>Pseudomonadota</taxon>
        <taxon>Gammaproteobacteria</taxon>
        <taxon>Lysobacterales</taxon>
        <taxon>Lysobacteraceae</taxon>
        <taxon>Lysobacter</taxon>
    </lineage>
</organism>
<name>A0ABX7RA41_9GAMM</name>
<feature type="transmembrane region" description="Helical" evidence="1">
    <location>
        <begin position="38"/>
        <end position="58"/>
    </location>
</feature>
<feature type="transmembrane region" description="Helical" evidence="1">
    <location>
        <begin position="7"/>
        <end position="26"/>
    </location>
</feature>
<evidence type="ECO:0000313" key="4">
    <source>
        <dbReference type="Proteomes" id="UP000663400"/>
    </source>
</evidence>
<keyword evidence="1" id="KW-0812">Transmembrane</keyword>
<keyword evidence="4" id="KW-1185">Reference proteome</keyword>
<dbReference type="InterPro" id="IPR003594">
    <property type="entry name" value="HATPase_dom"/>
</dbReference>
<dbReference type="SUPFAM" id="SSF55874">
    <property type="entry name" value="ATPase domain of HSP90 chaperone/DNA topoisomerase II/histidine kinase"/>
    <property type="match status" value="1"/>
</dbReference>
<evidence type="ECO:0000313" key="3">
    <source>
        <dbReference type="EMBL" id="QSX74267.1"/>
    </source>
</evidence>
<keyword evidence="3" id="KW-0418">Kinase</keyword>
<gene>
    <name evidence="3" type="ORF">HIV01_013870</name>
</gene>
<dbReference type="InterPro" id="IPR050640">
    <property type="entry name" value="Bact_2-comp_sensor_kinase"/>
</dbReference>
<evidence type="ECO:0000256" key="1">
    <source>
        <dbReference type="SAM" id="Phobius"/>
    </source>
</evidence>
<dbReference type="Proteomes" id="UP000663400">
    <property type="component" value="Chromosome"/>
</dbReference>
<dbReference type="RefSeq" id="WP_200608018.1">
    <property type="nucleotide sequence ID" value="NZ_CP071517.1"/>
</dbReference>
<keyword evidence="3" id="KW-0808">Transferase</keyword>
<protein>
    <submittedName>
        <fullName evidence="3">Histidine kinase</fullName>
    </submittedName>
</protein>
<sequence>MTTSLYFIVRLIAAWFVAFLVLAILIDATPLGYFDGWPLTFLFFVTIGFVVIGAVSHLRRVRLIAGQVDAGTLGNRQRRQIEIPFEAGEAFDLLDAAIRELPRTEEIESARDSLQIRAKVKRLEPYGHSPSRYVNPLALFGIPRNQIQATVTPADGTGSVTLICEPESGAWSDWFRVDDGTNLENAEAITRAVARRIAERRRGEKAAAAQTVTEKELTVAKLSLLHAQVEPHFLYNTLASAQYLTRTDPARADEMLGHLIQYLRHSLPRTDDALSTLGVELERSRAYLEILKLRMGPRLALQIDVPEDLRTTPLPPMMLQTLVENAIKHGLEPKPGGGTVWILARSNDRIVSVTVADDGDGFNAESTGTGIGLKNVRERLRLVYGNAATLAIVANFPNGVAATITVPVVAPGTGADAQEPGHG</sequence>
<dbReference type="Gene3D" id="3.30.565.10">
    <property type="entry name" value="Histidine kinase-like ATPase, C-terminal domain"/>
    <property type="match status" value="1"/>
</dbReference>
<dbReference type="EMBL" id="CP071517">
    <property type="protein sequence ID" value="QSX74267.1"/>
    <property type="molecule type" value="Genomic_DNA"/>
</dbReference>
<reference evidence="3 4" key="1">
    <citation type="submission" date="2021-02" db="EMBL/GenBank/DDBJ databases">
        <title>Lysobacter arenosi sp. nov., isolated from soil of gangwondo yeongwol, south Korea.</title>
        <authorList>
            <person name="Kim K.R."/>
            <person name="Kim K.H."/>
            <person name="Jeon C.O."/>
        </authorList>
    </citation>
    <scope>NUCLEOTIDE SEQUENCE [LARGE SCALE GENOMIC DNA]</scope>
    <source>
        <strain evidence="3 4">R7</strain>
    </source>
</reference>
<dbReference type="PANTHER" id="PTHR34220">
    <property type="entry name" value="SENSOR HISTIDINE KINASE YPDA"/>
    <property type="match status" value="1"/>
</dbReference>
<dbReference type="PANTHER" id="PTHR34220:SF9">
    <property type="entry name" value="SIGNAL TRANSDUCTION HISTIDINE KINASE INTERNAL REGION DOMAIN-CONTAINING PROTEIN"/>
    <property type="match status" value="1"/>
</dbReference>
<dbReference type="Pfam" id="PF02518">
    <property type="entry name" value="HATPase_c"/>
    <property type="match status" value="1"/>
</dbReference>
<dbReference type="InterPro" id="IPR010559">
    <property type="entry name" value="Sig_transdc_His_kin_internal"/>
</dbReference>
<keyword evidence="1" id="KW-1133">Transmembrane helix</keyword>
<dbReference type="Pfam" id="PF06580">
    <property type="entry name" value="His_kinase"/>
    <property type="match status" value="1"/>
</dbReference>
<dbReference type="GO" id="GO:0016301">
    <property type="term" value="F:kinase activity"/>
    <property type="evidence" value="ECO:0007669"/>
    <property type="project" value="UniProtKB-KW"/>
</dbReference>
<feature type="domain" description="Histidine kinase/HSP90-like ATPase" evidence="2">
    <location>
        <begin position="314"/>
        <end position="410"/>
    </location>
</feature>
<accession>A0ABX7RA41</accession>